<feature type="compositionally biased region" description="Pro residues" evidence="1">
    <location>
        <begin position="362"/>
        <end position="373"/>
    </location>
</feature>
<feature type="compositionally biased region" description="Basic residues" evidence="1">
    <location>
        <begin position="432"/>
        <end position="453"/>
    </location>
</feature>
<reference evidence="2" key="1">
    <citation type="submission" date="2020-04" db="EMBL/GenBank/DDBJ databases">
        <title>Analysis of mating type loci in Filobasidium floriforme.</title>
        <authorList>
            <person name="Nowrousian M."/>
        </authorList>
    </citation>
    <scope>NUCLEOTIDE SEQUENCE</scope>
    <source>
        <strain evidence="2">CBS 6242</strain>
    </source>
</reference>
<dbReference type="Proteomes" id="UP000812966">
    <property type="component" value="Unassembled WGS sequence"/>
</dbReference>
<evidence type="ECO:0000256" key="1">
    <source>
        <dbReference type="SAM" id="MobiDB-lite"/>
    </source>
</evidence>
<organism evidence="2 3">
    <name type="scientific">Filobasidium floriforme</name>
    <dbReference type="NCBI Taxonomy" id="5210"/>
    <lineage>
        <taxon>Eukaryota</taxon>
        <taxon>Fungi</taxon>
        <taxon>Dikarya</taxon>
        <taxon>Basidiomycota</taxon>
        <taxon>Agaricomycotina</taxon>
        <taxon>Tremellomycetes</taxon>
        <taxon>Filobasidiales</taxon>
        <taxon>Filobasidiaceae</taxon>
        <taxon>Filobasidium</taxon>
    </lineage>
</organism>
<name>A0A8K0JN57_9TREE</name>
<feature type="compositionally biased region" description="Low complexity" evidence="1">
    <location>
        <begin position="395"/>
        <end position="406"/>
    </location>
</feature>
<dbReference type="EMBL" id="JABELV010000118">
    <property type="protein sequence ID" value="KAG7530440.1"/>
    <property type="molecule type" value="Genomic_DNA"/>
</dbReference>
<feature type="compositionally biased region" description="Gly residues" evidence="1">
    <location>
        <begin position="407"/>
        <end position="422"/>
    </location>
</feature>
<evidence type="ECO:0000313" key="3">
    <source>
        <dbReference type="Proteomes" id="UP000812966"/>
    </source>
</evidence>
<sequence>MSDQTFYIDDNPTDLTRRLLASSPGSTVTFTLDELLQSADYADRGSKILTGVLAVYQMAARHTAPSVAAQIALRATQYREQFCGMECTGCRGKGYPPDSHWRARQRYQGGKLCLRADPEEYPELPISCSSCAADGKECNVITENIDISDPHMWDSEDDFDTPYSPFKCNHEDDCESCTSSHPEHETEPKEKERPVIEIPDLLRLAPTHTLAELDDYFEKNPWGFPASRQWGNDHETGKSWHDLFSLYTGAPFSQLGYYEDDDGERSTGWVDREIKERWVRELFGYFPGVIKEVEDVGSKLEVDSDEDEAQVDAQLQEGSQAREDTALKGLATTWSIVIPAYISSAPFPLDQTTQPRLDLPYDCPPDSPPPSPEPKSRFPNLPGSVGGPSGKGAGKKTAAAKKQTQGKAGGSGGYAGGGGVKGGKAQAPANGKGKKDKGKGSRGRGGGGKKGKGRQSDNEWPKRGT</sequence>
<proteinExistence type="predicted"/>
<accession>A0A8K0JN57</accession>
<comment type="caution">
    <text evidence="2">The sequence shown here is derived from an EMBL/GenBank/DDBJ whole genome shotgun (WGS) entry which is preliminary data.</text>
</comment>
<dbReference type="AlphaFoldDB" id="A0A8K0JN57"/>
<feature type="compositionally biased region" description="Basic and acidic residues" evidence="1">
    <location>
        <begin position="454"/>
        <end position="465"/>
    </location>
</feature>
<gene>
    <name evidence="2" type="ORF">FFLO_05039</name>
</gene>
<feature type="region of interest" description="Disordered" evidence="1">
    <location>
        <begin position="347"/>
        <end position="465"/>
    </location>
</feature>
<evidence type="ECO:0000313" key="2">
    <source>
        <dbReference type="EMBL" id="KAG7530440.1"/>
    </source>
</evidence>
<protein>
    <submittedName>
        <fullName evidence="2">Uncharacterized protein</fullName>
    </submittedName>
</protein>
<keyword evidence="3" id="KW-1185">Reference proteome</keyword>